<dbReference type="PANTHER" id="PTHR12175">
    <property type="entry name" value="AD039 HT014 THIOREDOXIN FAMILY TRP26"/>
    <property type="match status" value="1"/>
</dbReference>
<evidence type="ECO:0000313" key="3">
    <source>
        <dbReference type="EMBL" id="KAK1444768.1"/>
    </source>
</evidence>
<dbReference type="AlphaFoldDB" id="A0AAD8PGC5"/>
<name>A0AAD8PGC5_BABGI</name>
<dbReference type="EMBL" id="JAVEPI010000001">
    <property type="protein sequence ID" value="KAK1444768.1"/>
    <property type="molecule type" value="Genomic_DNA"/>
</dbReference>
<dbReference type="SUPFAM" id="SSF49785">
    <property type="entry name" value="Galactose-binding domain-like"/>
    <property type="match status" value="1"/>
</dbReference>
<dbReference type="InterPro" id="IPR010400">
    <property type="entry name" value="PITH_dom"/>
</dbReference>
<gene>
    <name evidence="3" type="ORF">BgAZ_106740</name>
</gene>
<comment type="caution">
    <text evidence="3">The sequence shown here is derived from an EMBL/GenBank/DDBJ whole genome shotgun (WGS) entry which is preliminary data.</text>
</comment>
<dbReference type="PANTHER" id="PTHR12175:SF1">
    <property type="entry name" value="PITH DOMAIN-CONTAINING PROTEIN 1"/>
    <property type="match status" value="1"/>
</dbReference>
<sequence length="197" mass="22051">MHSAGCGCKEEHELATSSVCLRSQIDVEGVRVFNSNSRPEAGRVVFKPYASRLSDGTLTSDPDSDNELLLTVPFINPCDIANLLVINEGGEVLRLKLFVNRPNFDFTDVDEVPPTQQLDIPPDIHGSFLHKLSLAKFRDVSDLALHFSGKKQVELRYIGLRGKSRTRQANFVDTKYELMPKASLKDSLEELKGMRYV</sequence>
<proteinExistence type="inferred from homology"/>
<evidence type="ECO:0000259" key="2">
    <source>
        <dbReference type="PROSITE" id="PS51532"/>
    </source>
</evidence>
<comment type="similarity">
    <text evidence="1">Belongs to the PITHD1 family.</text>
</comment>
<organism evidence="3 4">
    <name type="scientific">Babesia gibsoni</name>
    <dbReference type="NCBI Taxonomy" id="33632"/>
    <lineage>
        <taxon>Eukaryota</taxon>
        <taxon>Sar</taxon>
        <taxon>Alveolata</taxon>
        <taxon>Apicomplexa</taxon>
        <taxon>Aconoidasida</taxon>
        <taxon>Piroplasmida</taxon>
        <taxon>Babesiidae</taxon>
        <taxon>Babesia</taxon>
    </lineage>
</organism>
<keyword evidence="4" id="KW-1185">Reference proteome</keyword>
<accession>A0AAD8PGC5</accession>
<dbReference type="InterPro" id="IPR008979">
    <property type="entry name" value="Galactose-bd-like_sf"/>
</dbReference>
<dbReference type="PROSITE" id="PS51532">
    <property type="entry name" value="PITH"/>
    <property type="match status" value="1"/>
</dbReference>
<feature type="domain" description="PITH" evidence="2">
    <location>
        <begin position="10"/>
        <end position="180"/>
    </location>
</feature>
<reference evidence="3" key="1">
    <citation type="submission" date="2023-08" db="EMBL/GenBank/DDBJ databases">
        <title>Draft sequence of the Babesia gibsoni genome.</title>
        <authorList>
            <person name="Yamagishi J.Y."/>
            <person name="Xuan X.X."/>
        </authorList>
    </citation>
    <scope>NUCLEOTIDE SEQUENCE</scope>
    <source>
        <strain evidence="3">Azabu</strain>
    </source>
</reference>
<dbReference type="Gene3D" id="2.60.120.470">
    <property type="entry name" value="PITH domain"/>
    <property type="match status" value="1"/>
</dbReference>
<dbReference type="Pfam" id="PF06201">
    <property type="entry name" value="PITH"/>
    <property type="match status" value="1"/>
</dbReference>
<evidence type="ECO:0000313" key="4">
    <source>
        <dbReference type="Proteomes" id="UP001230268"/>
    </source>
</evidence>
<dbReference type="InterPro" id="IPR037047">
    <property type="entry name" value="PITH_dom_sf"/>
</dbReference>
<evidence type="ECO:0000256" key="1">
    <source>
        <dbReference type="ARBA" id="ARBA00025788"/>
    </source>
</evidence>
<dbReference type="InterPro" id="IPR045099">
    <property type="entry name" value="PITH1-like"/>
</dbReference>
<dbReference type="Proteomes" id="UP001230268">
    <property type="component" value="Unassembled WGS sequence"/>
</dbReference>
<dbReference type="GO" id="GO:0005737">
    <property type="term" value="C:cytoplasm"/>
    <property type="evidence" value="ECO:0007669"/>
    <property type="project" value="UniProtKB-ARBA"/>
</dbReference>
<protein>
    <recommendedName>
        <fullName evidence="2">PITH domain-containing protein</fullName>
    </recommendedName>
</protein>